<accession>A0AAV7UEI3</accession>
<dbReference type="PANTHER" id="PTHR45913:SF19">
    <property type="entry name" value="LOW QUALITY PROTEIN: ZINC FINGER BED DOMAIN-CONTAINING PROTEIN 5-LIKE"/>
    <property type="match status" value="1"/>
</dbReference>
<keyword evidence="2" id="KW-1185">Reference proteome</keyword>
<organism evidence="1 2">
    <name type="scientific">Pleurodeles waltl</name>
    <name type="common">Iberian ribbed newt</name>
    <dbReference type="NCBI Taxonomy" id="8319"/>
    <lineage>
        <taxon>Eukaryota</taxon>
        <taxon>Metazoa</taxon>
        <taxon>Chordata</taxon>
        <taxon>Craniata</taxon>
        <taxon>Vertebrata</taxon>
        <taxon>Euteleostomi</taxon>
        <taxon>Amphibia</taxon>
        <taxon>Batrachia</taxon>
        <taxon>Caudata</taxon>
        <taxon>Salamandroidea</taxon>
        <taxon>Salamandridae</taxon>
        <taxon>Pleurodelinae</taxon>
        <taxon>Pleurodeles</taxon>
    </lineage>
</organism>
<name>A0AAV7UEI3_PLEWA</name>
<gene>
    <name evidence="1" type="ORF">NDU88_002891</name>
</gene>
<evidence type="ECO:0008006" key="3">
    <source>
        <dbReference type="Google" id="ProtNLM"/>
    </source>
</evidence>
<sequence length="175" mass="19800">MDRCLNPKRKATEDIIDGPSCSKQSDLSKKKMKCRKYDVEYLSMGCICSGSEHEQQPQCMLCYEILSNEAMKPSKLRRHLETRHKEHATKYTEFLKNKEQELRQSRKIIKKTATGSFKKNALKASYEVLMLIAKAGKPHSIVDELIVPAAKAMVSAKVGEKAANDLDLVPFLTPL</sequence>
<comment type="caution">
    <text evidence="1">The sequence shown here is derived from an EMBL/GenBank/DDBJ whole genome shotgun (WGS) entry which is preliminary data.</text>
</comment>
<dbReference type="EMBL" id="JANPWB010000005">
    <property type="protein sequence ID" value="KAJ1186107.1"/>
    <property type="molecule type" value="Genomic_DNA"/>
</dbReference>
<reference evidence="1" key="1">
    <citation type="journal article" date="2022" name="bioRxiv">
        <title>Sequencing and chromosome-scale assembly of the giantPleurodeles waltlgenome.</title>
        <authorList>
            <person name="Brown T."/>
            <person name="Elewa A."/>
            <person name="Iarovenko S."/>
            <person name="Subramanian E."/>
            <person name="Araus A.J."/>
            <person name="Petzold A."/>
            <person name="Susuki M."/>
            <person name="Suzuki K.-i.T."/>
            <person name="Hayashi T."/>
            <person name="Toyoda A."/>
            <person name="Oliveira C."/>
            <person name="Osipova E."/>
            <person name="Leigh N.D."/>
            <person name="Simon A."/>
            <person name="Yun M.H."/>
        </authorList>
    </citation>
    <scope>NUCLEOTIDE SEQUENCE</scope>
    <source>
        <strain evidence="1">20211129_DDA</strain>
        <tissue evidence="1">Liver</tissue>
    </source>
</reference>
<dbReference type="PANTHER" id="PTHR45913">
    <property type="entry name" value="EPM2A-INTERACTING PROTEIN 1"/>
    <property type="match status" value="1"/>
</dbReference>
<dbReference type="AlphaFoldDB" id="A0AAV7UEI3"/>
<proteinExistence type="predicted"/>
<dbReference type="Proteomes" id="UP001066276">
    <property type="component" value="Chromosome 3_1"/>
</dbReference>
<protein>
    <recommendedName>
        <fullName evidence="3">Protein FAM200B</fullName>
    </recommendedName>
</protein>
<evidence type="ECO:0000313" key="2">
    <source>
        <dbReference type="Proteomes" id="UP001066276"/>
    </source>
</evidence>
<evidence type="ECO:0000313" key="1">
    <source>
        <dbReference type="EMBL" id="KAJ1186107.1"/>
    </source>
</evidence>